<proteinExistence type="inferred from homology"/>
<comment type="caution">
    <text evidence="8">The sequence shown here is derived from an EMBL/GenBank/DDBJ whole genome shotgun (WGS) entry which is preliminary data.</text>
</comment>
<dbReference type="InterPro" id="IPR037185">
    <property type="entry name" value="EmrE-like"/>
</dbReference>
<feature type="transmembrane region" description="Helical" evidence="6">
    <location>
        <begin position="54"/>
        <end position="73"/>
    </location>
</feature>
<dbReference type="GO" id="GO:0022857">
    <property type="term" value="F:transmembrane transporter activity"/>
    <property type="evidence" value="ECO:0007669"/>
    <property type="project" value="InterPro"/>
</dbReference>
<evidence type="ECO:0000313" key="8">
    <source>
        <dbReference type="EMBL" id="GMN42469.1"/>
    </source>
</evidence>
<evidence type="ECO:0000256" key="1">
    <source>
        <dbReference type="ARBA" id="ARBA00004141"/>
    </source>
</evidence>
<feature type="transmembrane region" description="Helical" evidence="6">
    <location>
        <begin position="85"/>
        <end position="106"/>
    </location>
</feature>
<evidence type="ECO:0000256" key="5">
    <source>
        <dbReference type="ARBA" id="ARBA00023136"/>
    </source>
</evidence>
<dbReference type="GO" id="GO:0016020">
    <property type="term" value="C:membrane"/>
    <property type="evidence" value="ECO:0007669"/>
    <property type="project" value="UniProtKB-SubCell"/>
</dbReference>
<evidence type="ECO:0000313" key="9">
    <source>
        <dbReference type="Proteomes" id="UP001187192"/>
    </source>
</evidence>
<dbReference type="Pfam" id="PF00892">
    <property type="entry name" value="EamA"/>
    <property type="match status" value="1"/>
</dbReference>
<evidence type="ECO:0000256" key="4">
    <source>
        <dbReference type="ARBA" id="ARBA00022989"/>
    </source>
</evidence>
<evidence type="ECO:0000256" key="6">
    <source>
        <dbReference type="RuleBase" id="RU363077"/>
    </source>
</evidence>
<reference evidence="8" key="1">
    <citation type="submission" date="2023-07" db="EMBL/GenBank/DDBJ databases">
        <title>draft genome sequence of fig (Ficus carica).</title>
        <authorList>
            <person name="Takahashi T."/>
            <person name="Nishimura K."/>
        </authorList>
    </citation>
    <scope>NUCLEOTIDE SEQUENCE</scope>
</reference>
<dbReference type="InterPro" id="IPR000620">
    <property type="entry name" value="EamA_dom"/>
</dbReference>
<gene>
    <name evidence="8" type="ORF">TIFTF001_011691</name>
</gene>
<keyword evidence="4 6" id="KW-1133">Transmembrane helix</keyword>
<name>A0AA87ZYP8_FICCA</name>
<comment type="subcellular location">
    <subcellularLocation>
        <location evidence="1 6">Membrane</location>
        <topology evidence="1 6">Multi-pass membrane protein</topology>
    </subcellularLocation>
</comment>
<feature type="transmembrane region" description="Helical" evidence="6">
    <location>
        <begin position="233"/>
        <end position="253"/>
    </location>
</feature>
<feature type="transmembrane region" description="Helical" evidence="6">
    <location>
        <begin position="137"/>
        <end position="161"/>
    </location>
</feature>
<comment type="similarity">
    <text evidence="2 6">Belongs to the drug/metabolite transporter (DMT) superfamily. Plant drug/metabolite exporter (P-DME) (TC 2.A.7.4) family.</text>
</comment>
<keyword evidence="3 6" id="KW-0812">Transmembrane</keyword>
<dbReference type="EMBL" id="BTGU01000014">
    <property type="protein sequence ID" value="GMN42469.1"/>
    <property type="molecule type" value="Genomic_DNA"/>
</dbReference>
<dbReference type="Proteomes" id="UP001187192">
    <property type="component" value="Unassembled WGS sequence"/>
</dbReference>
<dbReference type="InterPro" id="IPR030184">
    <property type="entry name" value="WAT1-related"/>
</dbReference>
<feature type="transmembrane region" description="Helical" evidence="6">
    <location>
        <begin position="259"/>
        <end position="278"/>
    </location>
</feature>
<dbReference type="AlphaFoldDB" id="A0AA87ZYP8"/>
<protein>
    <recommendedName>
        <fullName evidence="6">WAT1-related protein</fullName>
    </recommendedName>
</protein>
<evidence type="ECO:0000256" key="3">
    <source>
        <dbReference type="ARBA" id="ARBA00022692"/>
    </source>
</evidence>
<keyword evidence="5 6" id="KW-0472">Membrane</keyword>
<keyword evidence="9" id="KW-1185">Reference proteome</keyword>
<feature type="domain" description="EamA" evidence="7">
    <location>
        <begin position="140"/>
        <end position="276"/>
    </location>
</feature>
<evidence type="ECO:0000256" key="2">
    <source>
        <dbReference type="ARBA" id="ARBA00007635"/>
    </source>
</evidence>
<dbReference type="SUPFAM" id="SSF103481">
    <property type="entry name" value="Multidrug resistance efflux transporter EmrE"/>
    <property type="match status" value="1"/>
</dbReference>
<sequence length="315" mass="34631">MSFLYRIALLAVIGYDFISKSIYLVMWFWVLYTVCEYIGIAYSSPTLASAISNLTPAFTYIFAIIFRIIFVFLNRMEVMNLRSSITRIKIIGTVVSISGALVVVLYKGPAIISPESSSPQSVSLALQYPLGTSQTNWVIGGLLLVSQTLLGSIWSIFQMLVIELYPDEQIVTLVYFLCKTIIAVPICFLAETKWSAWTLKPDMWITVIITGLFGPSFGTLLCTWGLHLKGPLYISIFKPFSIAVAAVFGVIFLGDALCLGSVLGATILLLGFYAVIWGKAQVEDTRDLGPDNLGASPDRKTPLLQSYVGENLANT</sequence>
<accession>A0AA87ZYP8</accession>
<organism evidence="8 9">
    <name type="scientific">Ficus carica</name>
    <name type="common">Common fig</name>
    <dbReference type="NCBI Taxonomy" id="3494"/>
    <lineage>
        <taxon>Eukaryota</taxon>
        <taxon>Viridiplantae</taxon>
        <taxon>Streptophyta</taxon>
        <taxon>Embryophyta</taxon>
        <taxon>Tracheophyta</taxon>
        <taxon>Spermatophyta</taxon>
        <taxon>Magnoliopsida</taxon>
        <taxon>eudicotyledons</taxon>
        <taxon>Gunneridae</taxon>
        <taxon>Pentapetalae</taxon>
        <taxon>rosids</taxon>
        <taxon>fabids</taxon>
        <taxon>Rosales</taxon>
        <taxon>Moraceae</taxon>
        <taxon>Ficeae</taxon>
        <taxon>Ficus</taxon>
    </lineage>
</organism>
<feature type="transmembrane region" description="Helical" evidence="6">
    <location>
        <begin position="203"/>
        <end position="226"/>
    </location>
</feature>
<feature type="transmembrane region" description="Helical" evidence="6">
    <location>
        <begin position="173"/>
        <end position="191"/>
    </location>
</feature>
<evidence type="ECO:0000259" key="7">
    <source>
        <dbReference type="Pfam" id="PF00892"/>
    </source>
</evidence>
<dbReference type="PANTHER" id="PTHR31218">
    <property type="entry name" value="WAT1-RELATED PROTEIN"/>
    <property type="match status" value="1"/>
</dbReference>